<keyword evidence="1" id="KW-0732">Signal</keyword>
<reference evidence="3 4" key="1">
    <citation type="submission" date="2016-11" db="EMBL/GenBank/DDBJ databases">
        <authorList>
            <person name="Jaros S."/>
            <person name="Januszkiewicz K."/>
            <person name="Wedrychowicz H."/>
        </authorList>
    </citation>
    <scope>NUCLEOTIDE SEQUENCE [LARGE SCALE GENOMIC DNA]</scope>
    <source>
        <strain evidence="3 4">CGMCC 1.10190</strain>
    </source>
</reference>
<feature type="signal peptide" evidence="1">
    <location>
        <begin position="1"/>
        <end position="28"/>
    </location>
</feature>
<dbReference type="PANTHER" id="PTHR47698">
    <property type="entry name" value="FATTY-ACID-BINDING PROTEIN 3, CHLOROPLASTIC"/>
    <property type="match status" value="1"/>
</dbReference>
<sequence length="196" mass="20812">MKTFLFAKALLALAVLAGGLCLAPLAAAAQAGGVKIANQVSTDVQPLFLNGAGVRKRFVFDVYAAALYTAAPTPDAQAIIHSNQPRRLQLTLLRSIDGAALLDALDEGLKANNPAQELRQMDSAIAQFREIMKSAGPGRNGDTIELDFNATGIAVSFKGRELGQVKDPHLPAALMRVWLGEKPAQESLKQALLGRK</sequence>
<dbReference type="RefSeq" id="WP_073109997.1">
    <property type="nucleotide sequence ID" value="NZ_FQXE01000024.1"/>
</dbReference>
<evidence type="ECO:0000259" key="2">
    <source>
        <dbReference type="Pfam" id="PF16036"/>
    </source>
</evidence>
<name>A0A1M6B8J5_9BURK</name>
<dbReference type="OrthoDB" id="9795336at2"/>
<organism evidence="3 4">
    <name type="scientific">Pollutimonas bauzanensis</name>
    <dbReference type="NCBI Taxonomy" id="658167"/>
    <lineage>
        <taxon>Bacteria</taxon>
        <taxon>Pseudomonadati</taxon>
        <taxon>Pseudomonadota</taxon>
        <taxon>Betaproteobacteria</taxon>
        <taxon>Burkholderiales</taxon>
        <taxon>Alcaligenaceae</taxon>
        <taxon>Pollutimonas</taxon>
    </lineage>
</organism>
<dbReference type="InterPro" id="IPR016087">
    <property type="entry name" value="Chalcone_isomerase"/>
</dbReference>
<evidence type="ECO:0000256" key="1">
    <source>
        <dbReference type="SAM" id="SignalP"/>
    </source>
</evidence>
<dbReference type="PANTHER" id="PTHR47698:SF2">
    <property type="entry name" value="FATTY-ACID-BINDING PROTEIN 3, CHLOROPLASTIC"/>
    <property type="match status" value="1"/>
</dbReference>
<feature type="chain" id="PRO_5012997185" evidence="1">
    <location>
        <begin position="29"/>
        <end position="196"/>
    </location>
</feature>
<dbReference type="AlphaFoldDB" id="A0A1M6B8J5"/>
<dbReference type="Proteomes" id="UP000184226">
    <property type="component" value="Unassembled WGS sequence"/>
</dbReference>
<dbReference type="SUPFAM" id="SSF54626">
    <property type="entry name" value="Chalcone isomerase"/>
    <property type="match status" value="1"/>
</dbReference>
<accession>A0A1M6B8J5</accession>
<dbReference type="InterPro" id="IPR016088">
    <property type="entry name" value="Chalcone_isomerase_3-sand"/>
</dbReference>
<evidence type="ECO:0000313" key="4">
    <source>
        <dbReference type="Proteomes" id="UP000184226"/>
    </source>
</evidence>
<dbReference type="Gene3D" id="3.50.70.10">
    <property type="match status" value="1"/>
</dbReference>
<evidence type="ECO:0000313" key="3">
    <source>
        <dbReference type="EMBL" id="SHI45020.1"/>
    </source>
</evidence>
<dbReference type="GO" id="GO:0016872">
    <property type="term" value="F:intramolecular lyase activity"/>
    <property type="evidence" value="ECO:0007669"/>
    <property type="project" value="InterPro"/>
</dbReference>
<keyword evidence="3" id="KW-0413">Isomerase</keyword>
<keyword evidence="4" id="KW-1185">Reference proteome</keyword>
<dbReference type="Pfam" id="PF16036">
    <property type="entry name" value="Chalcone_3"/>
    <property type="match status" value="1"/>
</dbReference>
<gene>
    <name evidence="3" type="ORF">SAMN04488135_12425</name>
</gene>
<proteinExistence type="predicted"/>
<dbReference type="STRING" id="658167.SAMN04488135_12425"/>
<dbReference type="EMBL" id="FQXE01000024">
    <property type="protein sequence ID" value="SHI45020.1"/>
    <property type="molecule type" value="Genomic_DNA"/>
</dbReference>
<dbReference type="InterPro" id="IPR036298">
    <property type="entry name" value="Chalcone_isomerase_sf"/>
</dbReference>
<protein>
    <submittedName>
        <fullName evidence="3">Chalcone isomerase-like</fullName>
    </submittedName>
</protein>
<feature type="domain" description="Chalcone isomerase" evidence="2">
    <location>
        <begin position="29"/>
        <end position="194"/>
    </location>
</feature>